<feature type="domain" description="Fe-containing alcohol dehydrogenase-like C-terminal" evidence="3">
    <location>
        <begin position="186"/>
        <end position="313"/>
    </location>
</feature>
<dbReference type="Gene3D" id="1.20.1090.10">
    <property type="entry name" value="Dehydroquinate synthase-like - alpha domain"/>
    <property type="match status" value="1"/>
</dbReference>
<dbReference type="KEGG" id="ccel:CCDG5_0684"/>
<evidence type="ECO:0000256" key="1">
    <source>
        <dbReference type="ARBA" id="ARBA00023002"/>
    </source>
</evidence>
<protein>
    <submittedName>
        <fullName evidence="4">Uncharacterized protein</fullName>
    </submittedName>
</protein>
<dbReference type="InterPro" id="IPR056798">
    <property type="entry name" value="ADH_Fe_C"/>
</dbReference>
<dbReference type="FunFam" id="3.40.50.1970:FF:000003">
    <property type="entry name" value="Alcohol dehydrogenase, iron-containing"/>
    <property type="match status" value="1"/>
</dbReference>
<dbReference type="Proteomes" id="UP000032431">
    <property type="component" value="Chromosome I"/>
</dbReference>
<keyword evidence="1" id="KW-0560">Oxidoreductase</keyword>
<evidence type="ECO:0000313" key="5">
    <source>
        <dbReference type="Proteomes" id="UP000032431"/>
    </source>
</evidence>
<evidence type="ECO:0000259" key="3">
    <source>
        <dbReference type="Pfam" id="PF25137"/>
    </source>
</evidence>
<evidence type="ECO:0000259" key="2">
    <source>
        <dbReference type="Pfam" id="PF00465"/>
    </source>
</evidence>
<dbReference type="PANTHER" id="PTHR11496:SF103">
    <property type="entry name" value="DEHYDROGENASE, PUTATIVE-RELATED"/>
    <property type="match status" value="1"/>
</dbReference>
<reference evidence="5" key="1">
    <citation type="submission" date="2014-07" db="EMBL/GenBank/DDBJ databases">
        <authorList>
            <person name="Wibberg D."/>
        </authorList>
    </citation>
    <scope>NUCLEOTIDE SEQUENCE [LARGE SCALE GENOMIC DNA]</scope>
    <source>
        <strain evidence="5">DG5</strain>
    </source>
</reference>
<accession>A0A078KMW7</accession>
<dbReference type="InterPro" id="IPR001670">
    <property type="entry name" value="ADH_Fe/GldA"/>
</dbReference>
<dbReference type="PATRIC" id="fig|29343.3.peg.716"/>
<dbReference type="AlphaFoldDB" id="A0A078KMW7"/>
<dbReference type="OrthoDB" id="9804734at2"/>
<dbReference type="Pfam" id="PF25137">
    <property type="entry name" value="ADH_Fe_C"/>
    <property type="match status" value="1"/>
</dbReference>
<dbReference type="STRING" id="29343.CCDG5_0684"/>
<name>A0A078KMW7_9FIRM</name>
<dbReference type="InterPro" id="IPR039697">
    <property type="entry name" value="Alcohol_dehydrogenase_Fe"/>
</dbReference>
<keyword evidence="5" id="KW-1185">Reference proteome</keyword>
<proteinExistence type="predicted"/>
<sequence length="369" mass="39716">MDFNFFMPVKVVSGYGCFENSQDELKPLGKRCLIVTGKNSAKTNGALKTAEKVLKDAGIDYLIYDKIIPNPLLSSCYEAGIMARKFRADFILGIGGGSPLDSAKAAAVFASNPSMQPEDIYKCNFSKALPIVLVGTTAGTGSEVTATAVLTIDSKNIKKSITHKCCYATLAFADPKYTETCPYNLTVSAALDALCHAIEGYYSKRAGDIAHAAALVAVKKLWPNMMWLRQHPDTLPDGKAREELYYGSLWAGITLNLSGTGFPHPAGYPLSVELGIPHGKACAIFLPDYIRHNAPAAPELTVKLISALGCGIDPFCEAVKDLTAVRGVKLSPQKCLEYAKMLEGRKNLTNAVNPSTVDEVHSIYLKLLG</sequence>
<dbReference type="Gene3D" id="3.40.50.1970">
    <property type="match status" value="1"/>
</dbReference>
<gene>
    <name evidence="4" type="ORF">CCDG5_0684</name>
</gene>
<dbReference type="Pfam" id="PF00465">
    <property type="entry name" value="Fe-ADH"/>
    <property type="match status" value="1"/>
</dbReference>
<dbReference type="SUPFAM" id="SSF56796">
    <property type="entry name" value="Dehydroquinate synthase-like"/>
    <property type="match status" value="1"/>
</dbReference>
<dbReference type="HOGENOM" id="CLU_007207_0_0_9"/>
<organism evidence="4 5">
    <name type="scientific">[Clostridium] cellulosi</name>
    <dbReference type="NCBI Taxonomy" id="29343"/>
    <lineage>
        <taxon>Bacteria</taxon>
        <taxon>Bacillati</taxon>
        <taxon>Bacillota</taxon>
        <taxon>Clostridia</taxon>
        <taxon>Eubacteriales</taxon>
        <taxon>Oscillospiraceae</taxon>
        <taxon>Oscillospiraceae incertae sedis</taxon>
    </lineage>
</organism>
<dbReference type="PANTHER" id="PTHR11496">
    <property type="entry name" value="ALCOHOL DEHYDROGENASE"/>
    <property type="match status" value="1"/>
</dbReference>
<dbReference type="EMBL" id="LM995447">
    <property type="protein sequence ID" value="CDZ23813.1"/>
    <property type="molecule type" value="Genomic_DNA"/>
</dbReference>
<dbReference type="GO" id="GO:0046872">
    <property type="term" value="F:metal ion binding"/>
    <property type="evidence" value="ECO:0007669"/>
    <property type="project" value="InterPro"/>
</dbReference>
<feature type="domain" description="Alcohol dehydrogenase iron-type/glycerol dehydrogenase GldA" evidence="2">
    <location>
        <begin position="8"/>
        <end position="175"/>
    </location>
</feature>
<dbReference type="GO" id="GO:0004022">
    <property type="term" value="F:alcohol dehydrogenase (NAD+) activity"/>
    <property type="evidence" value="ECO:0007669"/>
    <property type="project" value="TreeGrafter"/>
</dbReference>
<evidence type="ECO:0000313" key="4">
    <source>
        <dbReference type="EMBL" id="CDZ23813.1"/>
    </source>
</evidence>